<feature type="signal peptide" evidence="1">
    <location>
        <begin position="1"/>
        <end position="18"/>
    </location>
</feature>
<protein>
    <submittedName>
        <fullName evidence="2">Uncharacterized protein</fullName>
    </submittedName>
</protein>
<evidence type="ECO:0000313" key="3">
    <source>
        <dbReference type="Proteomes" id="UP000193498"/>
    </source>
</evidence>
<proteinExistence type="predicted"/>
<comment type="caution">
    <text evidence="2">The sequence shown here is derived from an EMBL/GenBank/DDBJ whole genome shotgun (WGS) entry which is preliminary data.</text>
</comment>
<dbReference type="InParanoid" id="A0A1Y1X2W2"/>
<evidence type="ECO:0000256" key="1">
    <source>
        <dbReference type="SAM" id="SignalP"/>
    </source>
</evidence>
<name>A0A1Y1X2W2_9FUNG</name>
<keyword evidence="1" id="KW-0732">Signal</keyword>
<dbReference type="EMBL" id="MCFE01000769">
    <property type="protein sequence ID" value="ORX79736.1"/>
    <property type="molecule type" value="Genomic_DNA"/>
</dbReference>
<evidence type="ECO:0000313" key="2">
    <source>
        <dbReference type="EMBL" id="ORX79736.1"/>
    </source>
</evidence>
<dbReference type="AlphaFoldDB" id="A0A1Y1X2W2"/>
<feature type="chain" id="PRO_5012869757" evidence="1">
    <location>
        <begin position="19"/>
        <end position="147"/>
    </location>
</feature>
<sequence>MNSIFTFVLAALASQIVAQPTEAPVCPDWSVAPLQHRWSHADTFVANDPVILRWNTTNGNLEYIQDVALFSANNNEFLHTQYRSYPGAVATTGELSFALSVPLCLQREGVYYLGVYGTTLEGDSCFKKSPDFQLTADPQGDYSVCYL</sequence>
<organism evidence="2 3">
    <name type="scientific">Basidiobolus meristosporus CBS 931.73</name>
    <dbReference type="NCBI Taxonomy" id="1314790"/>
    <lineage>
        <taxon>Eukaryota</taxon>
        <taxon>Fungi</taxon>
        <taxon>Fungi incertae sedis</taxon>
        <taxon>Zoopagomycota</taxon>
        <taxon>Entomophthoromycotina</taxon>
        <taxon>Basidiobolomycetes</taxon>
        <taxon>Basidiobolales</taxon>
        <taxon>Basidiobolaceae</taxon>
        <taxon>Basidiobolus</taxon>
    </lineage>
</organism>
<keyword evidence="3" id="KW-1185">Reference proteome</keyword>
<accession>A0A1Y1X2W2</accession>
<dbReference type="Proteomes" id="UP000193498">
    <property type="component" value="Unassembled WGS sequence"/>
</dbReference>
<gene>
    <name evidence="2" type="ORF">K493DRAFT_320999</name>
</gene>
<reference evidence="2 3" key="1">
    <citation type="submission" date="2016-07" db="EMBL/GenBank/DDBJ databases">
        <title>Pervasive Adenine N6-methylation of Active Genes in Fungi.</title>
        <authorList>
            <consortium name="DOE Joint Genome Institute"/>
            <person name="Mondo S.J."/>
            <person name="Dannebaum R.O."/>
            <person name="Kuo R.C."/>
            <person name="Labutti K."/>
            <person name="Haridas S."/>
            <person name="Kuo A."/>
            <person name="Salamov A."/>
            <person name="Ahrendt S.R."/>
            <person name="Lipzen A."/>
            <person name="Sullivan W."/>
            <person name="Andreopoulos W.B."/>
            <person name="Clum A."/>
            <person name="Lindquist E."/>
            <person name="Daum C."/>
            <person name="Ramamoorthy G.K."/>
            <person name="Gryganskyi A."/>
            <person name="Culley D."/>
            <person name="Magnuson J.K."/>
            <person name="James T.Y."/>
            <person name="O'Malley M.A."/>
            <person name="Stajich J.E."/>
            <person name="Spatafora J.W."/>
            <person name="Visel A."/>
            <person name="Grigoriev I.V."/>
        </authorList>
    </citation>
    <scope>NUCLEOTIDE SEQUENCE [LARGE SCALE GENOMIC DNA]</scope>
    <source>
        <strain evidence="2 3">CBS 931.73</strain>
    </source>
</reference>